<reference evidence="11 12" key="1">
    <citation type="submission" date="2020-10" db="EMBL/GenBank/DDBJ databases">
        <title>Ramlibacter sp. HM2 16S ribosomal RNA gene Genome sequencing and assembly.</title>
        <authorList>
            <person name="Kang M."/>
        </authorList>
    </citation>
    <scope>NUCLEOTIDE SEQUENCE [LARGE SCALE GENOMIC DNA]</scope>
    <source>
        <strain evidence="11 12">HM2</strain>
    </source>
</reference>
<sequence>MLTTAPASWTVRGTTFGLWALVGLSALYWALKVAGGTPPASARVAPPRAVAAADPAAIARLLGSTPATAAAPAPVATLASRFQLVGVAAGATSGAGAAVISVDGKPARPYRVGTSLDEGLVLQSVQGRKATIAAQRDGPPLLVLELPPLRQQ</sequence>
<keyword evidence="3" id="KW-1003">Cell membrane</keyword>
<dbReference type="Gene3D" id="2.30.30.830">
    <property type="match status" value="1"/>
</dbReference>
<keyword evidence="6" id="KW-0653">Protein transport</keyword>
<dbReference type="EMBL" id="JADDIV010000001">
    <property type="protein sequence ID" value="MBE7366764.1"/>
    <property type="molecule type" value="Genomic_DNA"/>
</dbReference>
<evidence type="ECO:0000256" key="4">
    <source>
        <dbReference type="ARBA" id="ARBA00022519"/>
    </source>
</evidence>
<evidence type="ECO:0000256" key="1">
    <source>
        <dbReference type="ARBA" id="ARBA00004533"/>
    </source>
</evidence>
<evidence type="ECO:0000313" key="12">
    <source>
        <dbReference type="Proteomes" id="UP000806285"/>
    </source>
</evidence>
<evidence type="ECO:0000259" key="10">
    <source>
        <dbReference type="Pfam" id="PF11356"/>
    </source>
</evidence>
<evidence type="ECO:0000256" key="7">
    <source>
        <dbReference type="ARBA" id="ARBA00022989"/>
    </source>
</evidence>
<name>A0ABR9RZW5_9BURK</name>
<keyword evidence="7 9" id="KW-1133">Transmembrane helix</keyword>
<keyword evidence="5 9" id="KW-0812">Transmembrane</keyword>
<evidence type="ECO:0000256" key="5">
    <source>
        <dbReference type="ARBA" id="ARBA00022692"/>
    </source>
</evidence>
<feature type="domain" description="Type II secretion system protein GspC N-terminal" evidence="10">
    <location>
        <begin position="66"/>
        <end position="127"/>
    </location>
</feature>
<gene>
    <name evidence="11" type="ORF">IM787_04205</name>
</gene>
<evidence type="ECO:0000256" key="8">
    <source>
        <dbReference type="ARBA" id="ARBA00023136"/>
    </source>
</evidence>
<evidence type="ECO:0000256" key="3">
    <source>
        <dbReference type="ARBA" id="ARBA00022475"/>
    </source>
</evidence>
<evidence type="ECO:0000256" key="9">
    <source>
        <dbReference type="SAM" id="Phobius"/>
    </source>
</evidence>
<evidence type="ECO:0000256" key="2">
    <source>
        <dbReference type="ARBA" id="ARBA00022448"/>
    </source>
</evidence>
<accession>A0ABR9RZW5</accession>
<dbReference type="Pfam" id="PF11356">
    <property type="entry name" value="T2SSC"/>
    <property type="match status" value="1"/>
</dbReference>
<comment type="subcellular location">
    <subcellularLocation>
        <location evidence="1">Cell inner membrane</location>
    </subcellularLocation>
</comment>
<protein>
    <submittedName>
        <fullName evidence="11">General secretion pathway protein C</fullName>
    </submittedName>
</protein>
<dbReference type="Proteomes" id="UP000806285">
    <property type="component" value="Unassembled WGS sequence"/>
</dbReference>
<keyword evidence="8 9" id="KW-0472">Membrane</keyword>
<dbReference type="InterPro" id="IPR024961">
    <property type="entry name" value="T2SS_GspC_N"/>
</dbReference>
<feature type="transmembrane region" description="Helical" evidence="9">
    <location>
        <begin position="16"/>
        <end position="34"/>
    </location>
</feature>
<keyword evidence="4" id="KW-0997">Cell inner membrane</keyword>
<comment type="caution">
    <text evidence="11">The sequence shown here is derived from an EMBL/GenBank/DDBJ whole genome shotgun (WGS) entry which is preliminary data.</text>
</comment>
<keyword evidence="12" id="KW-1185">Reference proteome</keyword>
<evidence type="ECO:0000256" key="6">
    <source>
        <dbReference type="ARBA" id="ARBA00022927"/>
    </source>
</evidence>
<proteinExistence type="predicted"/>
<evidence type="ECO:0000313" key="11">
    <source>
        <dbReference type="EMBL" id="MBE7366764.1"/>
    </source>
</evidence>
<organism evidence="11 12">
    <name type="scientific">Ramlibacter pallidus</name>
    <dbReference type="NCBI Taxonomy" id="2780087"/>
    <lineage>
        <taxon>Bacteria</taxon>
        <taxon>Pseudomonadati</taxon>
        <taxon>Pseudomonadota</taxon>
        <taxon>Betaproteobacteria</taxon>
        <taxon>Burkholderiales</taxon>
        <taxon>Comamonadaceae</taxon>
        <taxon>Ramlibacter</taxon>
    </lineage>
</organism>
<keyword evidence="2" id="KW-0813">Transport</keyword>
<dbReference type="RefSeq" id="WP_193675362.1">
    <property type="nucleotide sequence ID" value="NZ_JADDIV010000001.1"/>
</dbReference>